<feature type="transmembrane region" description="Helical" evidence="7">
    <location>
        <begin position="288"/>
        <end position="308"/>
    </location>
</feature>
<keyword evidence="3" id="KW-1003">Cell membrane</keyword>
<feature type="transmembrane region" description="Helical" evidence="7">
    <location>
        <begin position="243"/>
        <end position="268"/>
    </location>
</feature>
<evidence type="ECO:0000313" key="8">
    <source>
        <dbReference type="EMBL" id="MDN3573239.1"/>
    </source>
</evidence>
<dbReference type="PIRSF" id="PIRSF006603">
    <property type="entry name" value="DinF"/>
    <property type="match status" value="1"/>
</dbReference>
<gene>
    <name evidence="8" type="ORF">QWZ18_21775</name>
</gene>
<protein>
    <submittedName>
        <fullName evidence="8">MATE family efflux transporter</fullName>
    </submittedName>
</protein>
<dbReference type="PANTHER" id="PTHR43549">
    <property type="entry name" value="MULTIDRUG RESISTANCE PROTEIN YPNP-RELATED"/>
    <property type="match status" value="1"/>
</dbReference>
<dbReference type="CDD" id="cd13148">
    <property type="entry name" value="MATE_like_3"/>
    <property type="match status" value="1"/>
</dbReference>
<feature type="transmembrane region" description="Helical" evidence="7">
    <location>
        <begin position="49"/>
        <end position="72"/>
    </location>
</feature>
<evidence type="ECO:0000256" key="3">
    <source>
        <dbReference type="ARBA" id="ARBA00022475"/>
    </source>
</evidence>
<dbReference type="PANTHER" id="PTHR43549:SF3">
    <property type="entry name" value="MULTIDRUG RESISTANCE PROTEIN YPNP-RELATED"/>
    <property type="match status" value="1"/>
</dbReference>
<comment type="subcellular location">
    <subcellularLocation>
        <location evidence="1">Cell inner membrane</location>
        <topology evidence="1">Multi-pass membrane protein</topology>
    </subcellularLocation>
</comment>
<proteinExistence type="predicted"/>
<feature type="transmembrane region" description="Helical" evidence="7">
    <location>
        <begin position="93"/>
        <end position="116"/>
    </location>
</feature>
<dbReference type="RefSeq" id="WP_238290348.1">
    <property type="nucleotide sequence ID" value="NZ_BPQS01000022.1"/>
</dbReference>
<keyword evidence="2" id="KW-0813">Transport</keyword>
<evidence type="ECO:0000256" key="7">
    <source>
        <dbReference type="SAM" id="Phobius"/>
    </source>
</evidence>
<evidence type="ECO:0000256" key="4">
    <source>
        <dbReference type="ARBA" id="ARBA00022692"/>
    </source>
</evidence>
<feature type="transmembrane region" description="Helical" evidence="7">
    <location>
        <begin position="361"/>
        <end position="383"/>
    </location>
</feature>
<dbReference type="Pfam" id="PF01554">
    <property type="entry name" value="MatE"/>
    <property type="match status" value="2"/>
</dbReference>
<keyword evidence="9" id="KW-1185">Reference proteome</keyword>
<feature type="transmembrane region" description="Helical" evidence="7">
    <location>
        <begin position="195"/>
        <end position="222"/>
    </location>
</feature>
<organism evidence="8 9">
    <name type="scientific">Methylobacterium longum</name>
    <dbReference type="NCBI Taxonomy" id="767694"/>
    <lineage>
        <taxon>Bacteria</taxon>
        <taxon>Pseudomonadati</taxon>
        <taxon>Pseudomonadota</taxon>
        <taxon>Alphaproteobacteria</taxon>
        <taxon>Hyphomicrobiales</taxon>
        <taxon>Methylobacteriaceae</taxon>
        <taxon>Methylobacterium</taxon>
    </lineage>
</organism>
<dbReference type="InterPro" id="IPR052031">
    <property type="entry name" value="Membrane_Transporter-Flippase"/>
</dbReference>
<feature type="transmembrane region" description="Helical" evidence="7">
    <location>
        <begin position="320"/>
        <end position="341"/>
    </location>
</feature>
<name>A0ABT8AV62_9HYPH</name>
<evidence type="ECO:0000256" key="5">
    <source>
        <dbReference type="ARBA" id="ARBA00022989"/>
    </source>
</evidence>
<dbReference type="EMBL" id="JAUFPT010000069">
    <property type="protein sequence ID" value="MDN3573239.1"/>
    <property type="molecule type" value="Genomic_DNA"/>
</dbReference>
<comment type="caution">
    <text evidence="8">The sequence shown here is derived from an EMBL/GenBank/DDBJ whole genome shotgun (WGS) entry which is preliminary data.</text>
</comment>
<feature type="transmembrane region" description="Helical" evidence="7">
    <location>
        <begin position="165"/>
        <end position="189"/>
    </location>
</feature>
<accession>A0ABT8AV62</accession>
<dbReference type="InterPro" id="IPR048279">
    <property type="entry name" value="MdtK-like"/>
</dbReference>
<evidence type="ECO:0000256" key="1">
    <source>
        <dbReference type="ARBA" id="ARBA00004429"/>
    </source>
</evidence>
<dbReference type="Proteomes" id="UP001244297">
    <property type="component" value="Unassembled WGS sequence"/>
</dbReference>
<feature type="transmembrane region" description="Helical" evidence="7">
    <location>
        <begin position="21"/>
        <end position="43"/>
    </location>
</feature>
<feature type="transmembrane region" description="Helical" evidence="7">
    <location>
        <begin position="421"/>
        <end position="441"/>
    </location>
</feature>
<keyword evidence="6 7" id="KW-0472">Membrane</keyword>
<evidence type="ECO:0000256" key="6">
    <source>
        <dbReference type="ARBA" id="ARBA00023136"/>
    </source>
</evidence>
<sequence>MDIRTRRVLEAPLLPTLARMAVPNVVVMVVQTSIGLIETYFVAGLGTDALAGMALVFPVVMLVQMLSAGGMGGGIQSAVSRNLGAGRLAEAGLIAWHAAAIGLGLGVVTSLLALPLGPGLYALMGGTGGSLEAATAYAKVVFGGAILIWLFNALSAVIRGTGNMALPAGVTCVGALVLIPLSPALIFGWGPFPKLGVVGGGVAFAGYYAAGSAVFAAYIWSGRGVLHPSRGLPRLAWTPSREILRIGLLSGIASMTSNVTVIAATGFVGTAGPAALAGYGTGTRLEYLLVPLVFGLGSPIAALVGTALGAGDHARARQAALTGAIAAGVLTEAIGLAAALYPAAWLGLFGGDPAMRATGASYLRIVGPFYGFFGAGLALYFAAQGAGRVGWPLTASLLRMGVALGGAWVAASLGLGLPGMFAALAAGFVTMGLVNATAFAAGRMILIKAAPGMLVASRTLASGAGLERPVGSSGPEPVRTT</sequence>
<keyword evidence="4 7" id="KW-0812">Transmembrane</keyword>
<keyword evidence="5 7" id="KW-1133">Transmembrane helix</keyword>
<reference evidence="9" key="1">
    <citation type="journal article" date="2019" name="Int. J. Syst. Evol. Microbiol.">
        <title>The Global Catalogue of Microorganisms (GCM) 10K type strain sequencing project: providing services to taxonomists for standard genome sequencing and annotation.</title>
        <authorList>
            <consortium name="The Broad Institute Genomics Platform"/>
            <consortium name="The Broad Institute Genome Sequencing Center for Infectious Disease"/>
            <person name="Wu L."/>
            <person name="Ma J."/>
        </authorList>
    </citation>
    <scope>NUCLEOTIDE SEQUENCE [LARGE SCALE GENOMIC DNA]</scope>
    <source>
        <strain evidence="9">CECT 7806</strain>
    </source>
</reference>
<feature type="transmembrane region" description="Helical" evidence="7">
    <location>
        <begin position="395"/>
        <end position="415"/>
    </location>
</feature>
<dbReference type="InterPro" id="IPR002528">
    <property type="entry name" value="MATE_fam"/>
</dbReference>
<evidence type="ECO:0000256" key="2">
    <source>
        <dbReference type="ARBA" id="ARBA00022448"/>
    </source>
</evidence>
<evidence type="ECO:0000313" key="9">
    <source>
        <dbReference type="Proteomes" id="UP001244297"/>
    </source>
</evidence>
<feature type="transmembrane region" description="Helical" evidence="7">
    <location>
        <begin position="136"/>
        <end position="158"/>
    </location>
</feature>